<dbReference type="InterPro" id="IPR058547">
    <property type="entry name" value="Pelota_N"/>
</dbReference>
<evidence type="ECO:0000313" key="9">
    <source>
        <dbReference type="Proteomes" id="UP000318571"/>
    </source>
</evidence>
<evidence type="ECO:0000256" key="6">
    <source>
        <dbReference type="RuleBase" id="RU362019"/>
    </source>
</evidence>
<sequence>MKLVHRNLEKNASGSLTLIPEETEDMWHVFNLISEGDQVRASTIRKVTTESATGSTTSNRVRTTLTICVEDIDFDTQACMLRLKGRNVAENAYVKMGAYHTLDVEPNRKLTLEKSEWDSVHLDRIELATDPVKHAEVAAIVMQEGLAHICLVTSSMTIVRSKIDVPIPRKRRGNTTNHDKSLQRFYDNVLQAALRHVNFEVVKAVIVASPGFTRDQFMDFVWQYAARNETKILFENRAKFLSVHASSGFAHALNEVLRDPVVLNRLSDTKAADEVKALETFFKTLQNDPTKAYYGERHVQLACEAQAIETLLISDQLFRAQDVAQRRKFVKLVDDVQDSGGEVKLFSSLHESGKQLDQLTGLCAILRFPMPELDEDDSDDEPDSD</sequence>
<evidence type="ECO:0000259" key="7">
    <source>
        <dbReference type="SMART" id="SM01194"/>
    </source>
</evidence>
<keyword evidence="5 6" id="KW-0479">Metal-binding</keyword>
<comment type="subcellular location">
    <subcellularLocation>
        <location evidence="2 6">Cytoplasm</location>
    </subcellularLocation>
</comment>
<dbReference type="GO" id="GO:0005737">
    <property type="term" value="C:cytoplasm"/>
    <property type="evidence" value="ECO:0007669"/>
    <property type="project" value="UniProtKB-SubCell"/>
</dbReference>
<dbReference type="FunFam" id="3.30.1330.30:FF:000008">
    <property type="entry name" value="Protein pelota homolog"/>
    <property type="match status" value="1"/>
</dbReference>
<reference evidence="8 9" key="1">
    <citation type="journal article" date="2018" name="Nat. Ecol. Evol.">
        <title>Genomic signatures of mitonuclear coevolution across populations of Tigriopus californicus.</title>
        <authorList>
            <person name="Barreto F.S."/>
            <person name="Watson E.T."/>
            <person name="Lima T.G."/>
            <person name="Willett C.S."/>
            <person name="Edmands S."/>
            <person name="Li W."/>
            <person name="Burton R.S."/>
        </authorList>
    </citation>
    <scope>NUCLEOTIDE SEQUENCE [LARGE SCALE GENOMIC DNA]</scope>
    <source>
        <strain evidence="8 9">San Diego</strain>
    </source>
</reference>
<evidence type="ECO:0000256" key="1">
    <source>
        <dbReference type="ARBA" id="ARBA00001968"/>
    </source>
</evidence>
<dbReference type="FunFam" id="2.30.30.870:FF:000001">
    <property type="entry name" value="Protein pelota homolog"/>
    <property type="match status" value="1"/>
</dbReference>
<dbReference type="GO" id="GO:0032790">
    <property type="term" value="P:ribosome disassembly"/>
    <property type="evidence" value="ECO:0007669"/>
    <property type="project" value="TreeGrafter"/>
</dbReference>
<evidence type="ECO:0000256" key="3">
    <source>
        <dbReference type="ARBA" id="ARBA00009504"/>
    </source>
</evidence>
<dbReference type="Gene3D" id="3.30.1330.30">
    <property type="match status" value="1"/>
</dbReference>
<dbReference type="OrthoDB" id="10249111at2759"/>
<dbReference type="InterPro" id="IPR005140">
    <property type="entry name" value="eRF1_Pelota-like_N"/>
</dbReference>
<dbReference type="InterPro" id="IPR029064">
    <property type="entry name" value="Ribosomal_eL30-like_sf"/>
</dbReference>
<dbReference type="InterPro" id="IPR042226">
    <property type="entry name" value="eFR1_2_sf"/>
</dbReference>
<dbReference type="Gene3D" id="2.30.30.870">
    <property type="entry name" value="Pelota, domain A"/>
    <property type="match status" value="1"/>
</dbReference>
<dbReference type="SUPFAM" id="SSF159065">
    <property type="entry name" value="Dom34/Pelota N-terminal domain-like"/>
    <property type="match status" value="1"/>
</dbReference>
<dbReference type="Pfam" id="PF26356">
    <property type="entry name" value="Pelota_N"/>
    <property type="match status" value="1"/>
</dbReference>
<dbReference type="Proteomes" id="UP000318571">
    <property type="component" value="Chromosome 7"/>
</dbReference>
<organism evidence="8 9">
    <name type="scientific">Tigriopus californicus</name>
    <name type="common">Marine copepod</name>
    <dbReference type="NCBI Taxonomy" id="6832"/>
    <lineage>
        <taxon>Eukaryota</taxon>
        <taxon>Metazoa</taxon>
        <taxon>Ecdysozoa</taxon>
        <taxon>Arthropoda</taxon>
        <taxon>Crustacea</taxon>
        <taxon>Multicrustacea</taxon>
        <taxon>Hexanauplia</taxon>
        <taxon>Copepoda</taxon>
        <taxon>Harpacticoida</taxon>
        <taxon>Harpacticidae</taxon>
        <taxon>Tigriopus</taxon>
    </lineage>
</organism>
<comment type="function">
    <text evidence="6">Component of the Pelota-HBS1L complex, a complex that recognizes stalled ribosomes and triggers the No-Go Decay (NGD) pathway. In the Pelota-HBS1L complex, pelo recognizes ribosomes stalled at the 3' end of an mRNA and engages stalled ribosomes by destabilizing mRNA in the mRNA channel.</text>
</comment>
<evidence type="ECO:0000313" key="8">
    <source>
        <dbReference type="EMBL" id="TRY72353.1"/>
    </source>
</evidence>
<evidence type="ECO:0000256" key="4">
    <source>
        <dbReference type="ARBA" id="ARBA00022490"/>
    </source>
</evidence>
<name>A0A553P3U7_TIGCA</name>
<keyword evidence="9" id="KW-1185">Reference proteome</keyword>
<evidence type="ECO:0000256" key="2">
    <source>
        <dbReference type="ARBA" id="ARBA00004496"/>
    </source>
</evidence>
<feature type="domain" description="eRF1/Pelota-like N-terminal" evidence="7">
    <location>
        <begin position="1"/>
        <end position="130"/>
    </location>
</feature>
<dbReference type="FunFam" id="3.30.420.60:FF:000002">
    <property type="entry name" value="Protein pelota homolog"/>
    <property type="match status" value="1"/>
</dbReference>
<dbReference type="Pfam" id="PF03464">
    <property type="entry name" value="eRF1_2"/>
    <property type="match status" value="1"/>
</dbReference>
<proteinExistence type="inferred from homology"/>
<dbReference type="SUPFAM" id="SSF53137">
    <property type="entry name" value="Translational machinery components"/>
    <property type="match status" value="1"/>
</dbReference>
<dbReference type="AlphaFoldDB" id="A0A553P3U7"/>
<dbReference type="NCBIfam" id="TIGR00111">
    <property type="entry name" value="pelota"/>
    <property type="match status" value="1"/>
</dbReference>
<keyword evidence="4 6" id="KW-0963">Cytoplasm</keyword>
<protein>
    <recommendedName>
        <fullName evidence="6">Protein pelota homolog</fullName>
    </recommendedName>
</protein>
<dbReference type="GO" id="GO:0071025">
    <property type="term" value="P:RNA surveillance"/>
    <property type="evidence" value="ECO:0007669"/>
    <property type="project" value="InterPro"/>
</dbReference>
<comment type="cofactor">
    <cofactor evidence="1 6">
        <name>a divalent metal cation</name>
        <dbReference type="ChEBI" id="CHEBI:60240"/>
    </cofactor>
</comment>
<dbReference type="GO" id="GO:0070651">
    <property type="term" value="P:nonfunctional rRNA decay"/>
    <property type="evidence" value="ECO:0007669"/>
    <property type="project" value="TreeGrafter"/>
</dbReference>
<dbReference type="EMBL" id="VCGU01000008">
    <property type="protein sequence ID" value="TRY72353.1"/>
    <property type="molecule type" value="Genomic_DNA"/>
</dbReference>
<evidence type="ECO:0000256" key="5">
    <source>
        <dbReference type="ARBA" id="ARBA00022723"/>
    </source>
</evidence>
<dbReference type="SMART" id="SM01194">
    <property type="entry name" value="eRF1_1"/>
    <property type="match status" value="1"/>
</dbReference>
<dbReference type="Gene3D" id="3.30.420.60">
    <property type="entry name" value="eRF1 domain 2"/>
    <property type="match status" value="1"/>
</dbReference>
<dbReference type="InterPro" id="IPR004405">
    <property type="entry name" value="TF_pelota"/>
</dbReference>
<accession>A0A553P3U7</accession>
<dbReference type="GO" id="GO:0070481">
    <property type="term" value="P:nuclear-transcribed mRNA catabolic process, non-stop decay"/>
    <property type="evidence" value="ECO:0007669"/>
    <property type="project" value="InterPro"/>
</dbReference>
<dbReference type="GO" id="GO:0070966">
    <property type="term" value="P:nuclear-transcribed mRNA catabolic process, no-go decay"/>
    <property type="evidence" value="ECO:0007669"/>
    <property type="project" value="InterPro"/>
</dbReference>
<gene>
    <name evidence="8" type="ORF">TCAL_03150</name>
</gene>
<dbReference type="PANTHER" id="PTHR10853:SF0">
    <property type="entry name" value="PROTEIN PELOTA HOMOLOG"/>
    <property type="match status" value="1"/>
</dbReference>
<dbReference type="InterPro" id="IPR038069">
    <property type="entry name" value="Pelota/DOM34_N"/>
</dbReference>
<dbReference type="InterPro" id="IPR005142">
    <property type="entry name" value="eRF1_3"/>
</dbReference>
<dbReference type="SUPFAM" id="SSF55315">
    <property type="entry name" value="L30e-like"/>
    <property type="match status" value="1"/>
</dbReference>
<dbReference type="InterPro" id="IPR005141">
    <property type="entry name" value="eRF1_2"/>
</dbReference>
<dbReference type="PANTHER" id="PTHR10853">
    <property type="entry name" value="PELOTA"/>
    <property type="match status" value="1"/>
</dbReference>
<dbReference type="Pfam" id="PF03465">
    <property type="entry name" value="eRF1_3"/>
    <property type="match status" value="1"/>
</dbReference>
<comment type="similarity">
    <text evidence="3 6">Belongs to the eukaryotic release factor 1 family. Pelota subfamily.</text>
</comment>
<dbReference type="STRING" id="6832.A0A553P3U7"/>
<dbReference type="GO" id="GO:0046872">
    <property type="term" value="F:metal ion binding"/>
    <property type="evidence" value="ECO:0007669"/>
    <property type="project" value="UniProtKB-KW"/>
</dbReference>
<comment type="caution">
    <text evidence="8">The sequence shown here is derived from an EMBL/GenBank/DDBJ whole genome shotgun (WGS) entry which is preliminary data.</text>
</comment>
<dbReference type="OMA" id="DDLWHLK"/>